<dbReference type="GO" id="GO:0008235">
    <property type="term" value="F:metalloexopeptidase activity"/>
    <property type="evidence" value="ECO:0007669"/>
    <property type="project" value="InterPro"/>
</dbReference>
<name>R9P3H6_PSEHS</name>
<evidence type="ECO:0000256" key="5">
    <source>
        <dbReference type="ARBA" id="ARBA00022801"/>
    </source>
</evidence>
<keyword evidence="10" id="KW-1185">Reference proteome</keyword>
<sequence length="513" mass="55232">MRNLKLTKSVLVAASLAFAASSATTADAAPRVATASTQEWSYWKSDSSAADFAGCASEVAKVRDGAGASYLYRAPSHEACARGLSLAQNGPQEVVLFKQEAVQLDAGRVAVTGTWKERSLQVLSSISQEPMAEQSSGQMAFQFSTGSAPDTALKLISVHDSSLLVAVSDAQLATIDQHATFDTRLHHLTFHPLSYLAPLNDDKKAEPTFKKPKYNTVIAKIASSSALSPARIKKDLRILTGEDPQPSDIGTWHSRHSSTYGARLAAKWIKQQLEESLRGVNGSGCEFFEYSPYFAPNVVCRIPASDTSKKAGEEREVVVSAHYDSRGTFGSTTAPGGDDDGSGTAALLAIARAIGSSGFGFDSPIQLIAFSGEEQGLVGSQRYAAHLSSRSTPVKLAVQMDMLAYRKPGEPLQIAFPDKFVTTTATKHLWEIAELYAPELEQGYTPACCSDHQSFWEQGFPATWVFERNGPIADPMYHNSGDVTEREGYDVEQLRSIAKVVVAALLDVAGFDM</sequence>
<keyword evidence="4 7" id="KW-0479">Metal-binding</keyword>
<dbReference type="Proteomes" id="UP000014071">
    <property type="component" value="Unassembled WGS sequence"/>
</dbReference>
<keyword evidence="9" id="KW-0031">Aminopeptidase</keyword>
<evidence type="ECO:0000256" key="1">
    <source>
        <dbReference type="ARBA" id="ARBA00001947"/>
    </source>
</evidence>
<dbReference type="InterPro" id="IPR007484">
    <property type="entry name" value="Peptidase_M28"/>
</dbReference>
<dbReference type="EC" id="3.4.-.-" evidence="7"/>
<dbReference type="eggNOG" id="KOG2195">
    <property type="taxonomic scope" value="Eukaryota"/>
</dbReference>
<evidence type="ECO:0000256" key="4">
    <source>
        <dbReference type="ARBA" id="ARBA00022723"/>
    </source>
</evidence>
<dbReference type="OrthoDB" id="10013407at2759"/>
<evidence type="ECO:0000313" key="10">
    <source>
        <dbReference type="Proteomes" id="UP000014071"/>
    </source>
</evidence>
<dbReference type="EMBL" id="DF238798">
    <property type="protein sequence ID" value="GAC95829.1"/>
    <property type="molecule type" value="Genomic_DNA"/>
</dbReference>
<evidence type="ECO:0000256" key="3">
    <source>
        <dbReference type="ARBA" id="ARBA00022670"/>
    </source>
</evidence>
<proteinExistence type="inferred from homology"/>
<dbReference type="GO" id="GO:0046872">
    <property type="term" value="F:metal ion binding"/>
    <property type="evidence" value="ECO:0007669"/>
    <property type="project" value="UniProtKB-KW"/>
</dbReference>
<dbReference type="STRING" id="1305764.R9P3H6"/>
<comment type="cofactor">
    <cofactor evidence="1">
        <name>Zn(2+)</name>
        <dbReference type="ChEBI" id="CHEBI:29105"/>
    </cofactor>
</comment>
<evidence type="ECO:0000259" key="8">
    <source>
        <dbReference type="Pfam" id="PF04389"/>
    </source>
</evidence>
<dbReference type="GO" id="GO:0004177">
    <property type="term" value="F:aminopeptidase activity"/>
    <property type="evidence" value="ECO:0007669"/>
    <property type="project" value="UniProtKB-KW"/>
</dbReference>
<accession>R9P3H6</accession>
<dbReference type="AlphaFoldDB" id="R9P3H6"/>
<dbReference type="PANTHER" id="PTHR12147">
    <property type="entry name" value="METALLOPEPTIDASE M28 FAMILY MEMBER"/>
    <property type="match status" value="1"/>
</dbReference>
<gene>
    <name evidence="9" type="ORF">PHSY_003406</name>
</gene>
<dbReference type="PANTHER" id="PTHR12147:SF26">
    <property type="entry name" value="PEPTIDASE M28 DOMAIN-CONTAINING PROTEIN"/>
    <property type="match status" value="1"/>
</dbReference>
<dbReference type="Gene3D" id="3.40.630.10">
    <property type="entry name" value="Zn peptidases"/>
    <property type="match status" value="1"/>
</dbReference>
<dbReference type="RefSeq" id="XP_012189416.1">
    <property type="nucleotide sequence ID" value="XM_012334026.1"/>
</dbReference>
<dbReference type="GO" id="GO:0006508">
    <property type="term" value="P:proteolysis"/>
    <property type="evidence" value="ECO:0007669"/>
    <property type="project" value="UniProtKB-KW"/>
</dbReference>
<dbReference type="SUPFAM" id="SSF53187">
    <property type="entry name" value="Zn-dependent exopeptidases"/>
    <property type="match status" value="1"/>
</dbReference>
<keyword evidence="7" id="KW-0732">Signal</keyword>
<comment type="similarity">
    <text evidence="2">Belongs to the peptidase M28 family. M28B subfamily.</text>
</comment>
<evidence type="ECO:0000256" key="6">
    <source>
        <dbReference type="ARBA" id="ARBA00022833"/>
    </source>
</evidence>
<evidence type="ECO:0000313" key="9">
    <source>
        <dbReference type="EMBL" id="GAC95829.1"/>
    </source>
</evidence>
<dbReference type="Pfam" id="PF04389">
    <property type="entry name" value="Peptidase_M28"/>
    <property type="match status" value="1"/>
</dbReference>
<evidence type="ECO:0000256" key="2">
    <source>
        <dbReference type="ARBA" id="ARBA00005634"/>
    </source>
</evidence>
<evidence type="ECO:0000256" key="7">
    <source>
        <dbReference type="RuleBase" id="RU361240"/>
    </source>
</evidence>
<dbReference type="InterPro" id="IPR045175">
    <property type="entry name" value="M28_fam"/>
</dbReference>
<dbReference type="GeneID" id="24108695"/>
<feature type="domain" description="Peptidase M28" evidence="8">
    <location>
        <begin position="297"/>
        <end position="502"/>
    </location>
</feature>
<feature type="chain" id="PRO_5005146019" description="Peptide hydrolase" evidence="7">
    <location>
        <begin position="29"/>
        <end position="513"/>
    </location>
</feature>
<reference evidence="10" key="1">
    <citation type="journal article" date="2013" name="Genome Announc.">
        <title>Draft genome sequence of the basidiomycetous yeast-like fungus Pseudozyma hubeiensis SY62, which produces an abundant amount of the biosurfactant mannosylerythritol lipids.</title>
        <authorList>
            <person name="Konishi M."/>
            <person name="Hatada Y."/>
            <person name="Horiuchi J."/>
        </authorList>
    </citation>
    <scope>NUCLEOTIDE SEQUENCE [LARGE SCALE GENOMIC DNA]</scope>
    <source>
        <strain evidence="10">SY62</strain>
    </source>
</reference>
<keyword evidence="5 7" id="KW-0378">Hydrolase</keyword>
<keyword evidence="3 7" id="KW-0645">Protease</keyword>
<dbReference type="FunFam" id="3.40.630.10:FF:000116">
    <property type="entry name" value="Peptide hydrolase"/>
    <property type="match status" value="1"/>
</dbReference>
<dbReference type="HOGENOM" id="CLU_025286_1_0_1"/>
<feature type="signal peptide" evidence="7">
    <location>
        <begin position="1"/>
        <end position="28"/>
    </location>
</feature>
<organism evidence="9 10">
    <name type="scientific">Pseudozyma hubeiensis (strain SY62)</name>
    <name type="common">Yeast</name>
    <dbReference type="NCBI Taxonomy" id="1305764"/>
    <lineage>
        <taxon>Eukaryota</taxon>
        <taxon>Fungi</taxon>
        <taxon>Dikarya</taxon>
        <taxon>Basidiomycota</taxon>
        <taxon>Ustilaginomycotina</taxon>
        <taxon>Ustilaginomycetes</taxon>
        <taxon>Ustilaginales</taxon>
        <taxon>Ustilaginaceae</taxon>
        <taxon>Pseudozyma</taxon>
    </lineage>
</organism>
<keyword evidence="6 7" id="KW-0862">Zinc</keyword>
<protein>
    <recommendedName>
        <fullName evidence="7">Peptide hydrolase</fullName>
        <ecNumber evidence="7">3.4.-.-</ecNumber>
    </recommendedName>
</protein>